<evidence type="ECO:0000313" key="2">
    <source>
        <dbReference type="Proteomes" id="UP000186228"/>
    </source>
</evidence>
<gene>
    <name evidence="1" type="ORF">GA0061100_102639</name>
</gene>
<keyword evidence="2" id="KW-1185">Reference proteome</keyword>
<dbReference type="STRING" id="52131.GA0061100_102639"/>
<accession>A0A1C3UM78</accession>
<dbReference type="OrthoDB" id="7210418at2"/>
<dbReference type="RefSeq" id="WP_075852435.1">
    <property type="nucleotide sequence ID" value="NZ_FMAC01000002.1"/>
</dbReference>
<protein>
    <submittedName>
        <fullName evidence="1">Uncharacterized protein</fullName>
    </submittedName>
</protein>
<dbReference type="AlphaFoldDB" id="A0A1C3UM78"/>
<reference evidence="2" key="1">
    <citation type="submission" date="2016-08" db="EMBL/GenBank/DDBJ databases">
        <authorList>
            <person name="Varghese N."/>
            <person name="Submissions Spin"/>
        </authorList>
    </citation>
    <scope>NUCLEOTIDE SEQUENCE [LARGE SCALE GENOMIC DNA]</scope>
    <source>
        <strain evidence="2">CCBAU 57015</strain>
    </source>
</reference>
<sequence length="303" mass="34849">MTDDQQASSPDETPRYFVAYGPQLEVIAPCWMVTSTRAISSLKQEITAAPSENLVERFLNGPPYPSELTTEGVEREVRELLFPPGYYHSRIYRQNHGGPSYWIPRSQSDQEFIARARDHLSAILGQLSEIFRVIEPGGSNANVYGPAIMNLLIVCCTEVEAQWKSVLRANEYEGSSTKDYFKTCDVLKLKEYSVRLAPYPWLDPVRPFADWVKDNPTKSLLWYQAYNEVKHDRYKNYDKATLSHCISAVSAIAILLEAQFDPRVFTYDHERMLSMESRPRFAPEDMYYPDLQTGQWTPAKFAF</sequence>
<organism evidence="1 2">
    <name type="scientific">Rhizobium hainanense</name>
    <dbReference type="NCBI Taxonomy" id="52131"/>
    <lineage>
        <taxon>Bacteria</taxon>
        <taxon>Pseudomonadati</taxon>
        <taxon>Pseudomonadota</taxon>
        <taxon>Alphaproteobacteria</taxon>
        <taxon>Hyphomicrobiales</taxon>
        <taxon>Rhizobiaceae</taxon>
        <taxon>Rhizobium/Agrobacterium group</taxon>
        <taxon>Rhizobium</taxon>
    </lineage>
</organism>
<dbReference type="Proteomes" id="UP000186228">
    <property type="component" value="Unassembled WGS sequence"/>
</dbReference>
<evidence type="ECO:0000313" key="1">
    <source>
        <dbReference type="EMBL" id="SCB16583.1"/>
    </source>
</evidence>
<dbReference type="EMBL" id="FMAC01000002">
    <property type="protein sequence ID" value="SCB16583.1"/>
    <property type="molecule type" value="Genomic_DNA"/>
</dbReference>
<proteinExistence type="predicted"/>
<name>A0A1C3UM78_9HYPH</name>